<evidence type="ECO:0000256" key="2">
    <source>
        <dbReference type="SAM" id="Phobius"/>
    </source>
</evidence>
<feature type="transmembrane region" description="Helical" evidence="2">
    <location>
        <begin position="39"/>
        <end position="59"/>
    </location>
</feature>
<evidence type="ECO:0000313" key="5">
    <source>
        <dbReference type="Proteomes" id="UP000221961"/>
    </source>
</evidence>
<dbReference type="KEGG" id="ntp:CRH09_30635"/>
<evidence type="ECO:0000256" key="1">
    <source>
        <dbReference type="SAM" id="MobiDB-lite"/>
    </source>
</evidence>
<feature type="region of interest" description="Disordered" evidence="1">
    <location>
        <begin position="63"/>
        <end position="85"/>
    </location>
</feature>
<reference evidence="4 5" key="1">
    <citation type="submission" date="2017-10" db="EMBL/GenBank/DDBJ databases">
        <title>Comparative genomics between pathogenic Norcardia.</title>
        <authorList>
            <person name="Zeng L."/>
        </authorList>
    </citation>
    <scope>NUCLEOTIDE SEQUENCE [LARGE SCALE GENOMIC DNA]</scope>
    <source>
        <strain evidence="4 5">NC_YFY_NT001</strain>
    </source>
</reference>
<dbReference type="GeneID" id="88361642"/>
<evidence type="ECO:0000313" key="4">
    <source>
        <dbReference type="EMBL" id="ATL69884.1"/>
    </source>
</evidence>
<evidence type="ECO:0000259" key="3">
    <source>
        <dbReference type="Pfam" id="PF26526"/>
    </source>
</evidence>
<dbReference type="RefSeq" id="WP_098696889.1">
    <property type="nucleotide sequence ID" value="NZ_CP023778.1"/>
</dbReference>
<keyword evidence="2" id="KW-0812">Transmembrane</keyword>
<organism evidence="4 5">
    <name type="scientific">Nocardia terpenica</name>
    <dbReference type="NCBI Taxonomy" id="455432"/>
    <lineage>
        <taxon>Bacteria</taxon>
        <taxon>Bacillati</taxon>
        <taxon>Actinomycetota</taxon>
        <taxon>Actinomycetes</taxon>
        <taxon>Mycobacteriales</taxon>
        <taxon>Nocardiaceae</taxon>
        <taxon>Nocardia</taxon>
    </lineage>
</organism>
<accession>A0A291RRM4</accession>
<dbReference type="InterPro" id="IPR058488">
    <property type="entry name" value="DUF8175"/>
</dbReference>
<dbReference type="EMBL" id="CP023778">
    <property type="protein sequence ID" value="ATL69884.1"/>
    <property type="molecule type" value="Genomic_DNA"/>
</dbReference>
<feature type="region of interest" description="Disordered" evidence="1">
    <location>
        <begin position="1"/>
        <end position="33"/>
    </location>
</feature>
<gene>
    <name evidence="4" type="ORF">CRH09_30635</name>
</gene>
<name>A0A291RRM4_9NOCA</name>
<dbReference type="Proteomes" id="UP000221961">
    <property type="component" value="Chromosome"/>
</dbReference>
<dbReference type="AlphaFoldDB" id="A0A291RRM4"/>
<keyword evidence="2" id="KW-1133">Transmembrane helix</keyword>
<protein>
    <recommendedName>
        <fullName evidence="3">DUF8175 domain-containing protein</fullName>
    </recommendedName>
</protein>
<feature type="compositionally biased region" description="Low complexity" evidence="1">
    <location>
        <begin position="10"/>
        <end position="32"/>
    </location>
</feature>
<keyword evidence="2" id="KW-0472">Membrane</keyword>
<feature type="domain" description="DUF8175" evidence="3">
    <location>
        <begin position="70"/>
        <end position="213"/>
    </location>
</feature>
<dbReference type="Pfam" id="PF26526">
    <property type="entry name" value="DUF8175"/>
    <property type="match status" value="1"/>
</dbReference>
<proteinExistence type="predicted"/>
<sequence>MSTKGFGGLSPDTATTPSTQPATAATPGTGSTRRINGRWLLSSVAAVVIFVVAALSLHACGHSGPGTEVRTPHGPTRITAGVPSGYSHDRAGAATAAVNIVQALTQAGQGRISAGAARSALVASTPGPGLARSLDIAAGRGQDSNVLNVLPAAVSVESLSGGSAQVDVWTVAVSRGSITSGDPVSVMTLWSSTSVSLTWEHGDWKAKDLTTHTGPTPDEVVAPGSGSPLTHSLLGGYYTFYVD</sequence>